<dbReference type="RefSeq" id="WP_048841720.1">
    <property type="nucleotide sequence ID" value="NZ_BAMX01000024.1"/>
</dbReference>
<dbReference type="AlphaFoldDB" id="A0A252A4U9"/>
<keyword evidence="1" id="KW-0449">Lipoprotein</keyword>
<dbReference type="PANTHER" id="PTHR34183:SF1">
    <property type="entry name" value="ENDOLYTIC PEPTIDOGLYCAN TRANSGLYCOSYLASE RLPA"/>
    <property type="match status" value="1"/>
</dbReference>
<proteinExistence type="predicted"/>
<organism evidence="2 3">
    <name type="scientific">Acetobacter orientalis</name>
    <dbReference type="NCBI Taxonomy" id="146474"/>
    <lineage>
        <taxon>Bacteria</taxon>
        <taxon>Pseudomonadati</taxon>
        <taxon>Pseudomonadota</taxon>
        <taxon>Alphaproteobacteria</taxon>
        <taxon>Acetobacterales</taxon>
        <taxon>Acetobacteraceae</taxon>
        <taxon>Acetobacter</taxon>
    </lineage>
</organism>
<reference evidence="1 4" key="2">
    <citation type="submission" date="2018-02" db="EMBL/GenBank/DDBJ databases">
        <title>Acetobacter orientalis genome.</title>
        <authorList>
            <person name="Nakashima N."/>
            <person name="Tamura T."/>
        </authorList>
    </citation>
    <scope>NUCLEOTIDE SEQUENCE [LARGE SCALE GENOMIC DNA]</scope>
    <source>
        <strain evidence="1 4">FAN1</strain>
    </source>
</reference>
<evidence type="ECO:0000313" key="2">
    <source>
        <dbReference type="EMBL" id="OUI84458.1"/>
    </source>
</evidence>
<dbReference type="EMBL" id="AP018515">
    <property type="protein sequence ID" value="BBC78562.1"/>
    <property type="molecule type" value="Genomic_DNA"/>
</dbReference>
<evidence type="ECO:0000313" key="3">
    <source>
        <dbReference type="Proteomes" id="UP000194639"/>
    </source>
</evidence>
<sequence>MKKAILVCCVGVAACSRPVPKIEPAVHYVVGAAWQVDGFWVYPREDFSYQATGLAVRVDKGKKDQPLTTDGEVRSDLTMTASHPTLQLPAIVTVTNLDNGRVVKVRLNDRGPDKLGRVLGVTPKVASLLGITDQPAKVRVVEDEQASRHLAEILPGGPALQINAAPLEGVVQTQLAGGQSAGRATKEVPSVKEGGVAQTAGLQADVAAAMADLPVSWWQGAPSYARLWVETTDFTSRYAAAREAAREGGSVVPSFASQGKMWAVRHGPFATISEADTALRRSLADGLTGSHIVVE</sequence>
<reference evidence="2 3" key="1">
    <citation type="submission" date="2014-06" db="EMBL/GenBank/DDBJ databases">
        <authorList>
            <person name="Ju J."/>
            <person name="Zhang J."/>
        </authorList>
    </citation>
    <scope>NUCLEOTIDE SEQUENCE [LARGE SCALE GENOMIC DNA]</scope>
    <source>
        <strain evidence="2">DmW_045</strain>
    </source>
</reference>
<dbReference type="Proteomes" id="UP000194639">
    <property type="component" value="Unassembled WGS sequence"/>
</dbReference>
<evidence type="ECO:0000313" key="4">
    <source>
        <dbReference type="Proteomes" id="UP000270034"/>
    </source>
</evidence>
<dbReference type="CDD" id="cd22268">
    <property type="entry name" value="DPBB_RlpA-like"/>
    <property type="match status" value="1"/>
</dbReference>
<accession>A0A252A4U9</accession>
<name>A0A252A4U9_9PROT</name>
<gene>
    <name evidence="1" type="ORF">AcetOrient_orf00329</name>
    <name evidence="2" type="ORF">HK12_00730</name>
</gene>
<dbReference type="KEGG" id="aot:AcetOri_orf00329"/>
<dbReference type="InterPro" id="IPR036908">
    <property type="entry name" value="RlpA-like_sf"/>
</dbReference>
<dbReference type="Proteomes" id="UP000270034">
    <property type="component" value="Chromosome"/>
</dbReference>
<evidence type="ECO:0000313" key="1">
    <source>
        <dbReference type="EMBL" id="BBC78562.1"/>
    </source>
</evidence>
<dbReference type="Gene3D" id="2.40.40.10">
    <property type="entry name" value="RlpA-like domain"/>
    <property type="match status" value="1"/>
</dbReference>
<dbReference type="PANTHER" id="PTHR34183">
    <property type="entry name" value="ENDOLYTIC PEPTIDOGLYCAN TRANSGLYCOSYLASE RLPA"/>
    <property type="match status" value="1"/>
</dbReference>
<dbReference type="EMBL" id="JOMO01000011">
    <property type="protein sequence ID" value="OUI84458.1"/>
    <property type="molecule type" value="Genomic_DNA"/>
</dbReference>
<dbReference type="PROSITE" id="PS51257">
    <property type="entry name" value="PROKAR_LIPOPROTEIN"/>
    <property type="match status" value="1"/>
</dbReference>
<dbReference type="GeneID" id="76204831"/>
<protein>
    <submittedName>
        <fullName evidence="1">Lipoprotein</fullName>
    </submittedName>
</protein>